<evidence type="ECO:0000259" key="1">
    <source>
        <dbReference type="Pfam" id="PF09623"/>
    </source>
</evidence>
<proteinExistence type="predicted"/>
<dbReference type="STRING" id="247490.KSU1_D0113"/>
<protein>
    <submittedName>
        <fullName evidence="2">CRISPR-associated protein</fullName>
    </submittedName>
</protein>
<accession>I3INX7</accession>
<dbReference type="InterPro" id="IPR019092">
    <property type="entry name" value="SSO2081-like_dom"/>
</dbReference>
<dbReference type="InterPro" id="IPR013413">
    <property type="entry name" value="CRISPR-assoc_prot_NE0113"/>
</dbReference>
<name>I3INX7_9BACT</name>
<dbReference type="OrthoDB" id="9805822at2"/>
<dbReference type="NCBIfam" id="TIGR02584">
    <property type="entry name" value="cas_NE0113"/>
    <property type="match status" value="1"/>
</dbReference>
<dbReference type="EMBL" id="BAFH01000004">
    <property type="protein sequence ID" value="GAB63422.1"/>
    <property type="molecule type" value="Genomic_DNA"/>
</dbReference>
<organism evidence="2 3">
    <name type="scientific">Candidatus Jettenia caeni</name>
    <dbReference type="NCBI Taxonomy" id="247490"/>
    <lineage>
        <taxon>Bacteria</taxon>
        <taxon>Pseudomonadati</taxon>
        <taxon>Planctomycetota</taxon>
        <taxon>Candidatus Brocadiia</taxon>
        <taxon>Candidatus Brocadiales</taxon>
        <taxon>Candidatus Brocadiaceae</taxon>
        <taxon>Candidatus Jettenia</taxon>
    </lineage>
</organism>
<gene>
    <name evidence="2" type="ORF">KSU1_D0113</name>
</gene>
<dbReference type="Pfam" id="PF09623">
    <property type="entry name" value="Cas_NE0113"/>
    <property type="match status" value="1"/>
</dbReference>
<evidence type="ECO:0000313" key="2">
    <source>
        <dbReference type="EMBL" id="GAB63422.1"/>
    </source>
</evidence>
<dbReference type="AlphaFoldDB" id="I3INX7"/>
<feature type="domain" description="CRISPR system ring nuclease SSO2081-like" evidence="1">
    <location>
        <begin position="12"/>
        <end position="206"/>
    </location>
</feature>
<dbReference type="eggNOG" id="COG0745">
    <property type="taxonomic scope" value="Bacteria"/>
</dbReference>
<keyword evidence="3" id="KW-1185">Reference proteome</keyword>
<dbReference type="Proteomes" id="UP000002985">
    <property type="component" value="Unassembled WGS sequence"/>
</dbReference>
<evidence type="ECO:0000313" key="3">
    <source>
        <dbReference type="Proteomes" id="UP000002985"/>
    </source>
</evidence>
<reference evidence="2 3" key="1">
    <citation type="journal article" date="2012" name="FEBS Lett.">
        <title>Anammox organism KSU-1 expresses a NirK-type copper-containing nitrite reductase instead of a NirS-type with cytochrome cd1.</title>
        <authorList>
            <person name="Hira D."/>
            <person name="Toh H."/>
            <person name="Migita C.T."/>
            <person name="Okubo H."/>
            <person name="Nishiyama T."/>
            <person name="Hattori M."/>
            <person name="Furukawa K."/>
            <person name="Fujii T."/>
        </authorList>
    </citation>
    <scope>NUCLEOTIDE SEQUENCE [LARGE SCALE GENOMIC DNA]</scope>
</reference>
<comment type="caution">
    <text evidence="2">The sequence shown here is derived from an EMBL/GenBank/DDBJ whole genome shotgun (WGS) entry which is preliminary data.</text>
</comment>
<sequence>MKDILICVAGATPQIITETMYALSRNIPPVFIRELYIITTSYGKQLITDILIKQGILRRLIEEYKLPDISFTEDCLVVIKSHDGAPLQDIRDNKENEAAGDIITGFIREKAKDLTIRIHCSIAGGRKTMGFYLGGALQLFGRPWDKLYHVLVRPEFESNPDFFYPPRKPKLIPCRMPDGTKKEISTDMAGVQLAELPFIRLKEKLHLGSNSFRDLVHQGQERIDTALVQEPLRVNLRDRSLEIGDRIIYLTPMELSLYLILMEQKLYHCRQPERKYCLECIDCYTPIGYLMGREALKTFVACYEKIFGKNSLRNSELYEKYIRKGGIPPKIIRQTISKIRREIEDGIRDKNLVPFYTITSAGSYGSTQYGLRLEKRKMVIE</sequence>